<evidence type="ECO:0000313" key="3">
    <source>
        <dbReference type="EMBL" id="VDK20398.1"/>
    </source>
</evidence>
<keyword evidence="1" id="KW-0175">Coiled coil</keyword>
<dbReference type="Proteomes" id="UP000267096">
    <property type="component" value="Unassembled WGS sequence"/>
</dbReference>
<keyword evidence="4" id="KW-1185">Reference proteome</keyword>
<feature type="compositionally biased region" description="Polar residues" evidence="2">
    <location>
        <begin position="323"/>
        <end position="333"/>
    </location>
</feature>
<protein>
    <submittedName>
        <fullName evidence="5">Retrotransposon gag domain-containing protein</fullName>
    </submittedName>
</protein>
<accession>A0A0M3J5J7</accession>
<dbReference type="OrthoDB" id="5864015at2759"/>
<reference evidence="5" key="1">
    <citation type="submission" date="2017-02" db="UniProtKB">
        <authorList>
            <consortium name="WormBaseParasite"/>
        </authorList>
    </citation>
    <scope>IDENTIFICATION</scope>
</reference>
<dbReference type="Pfam" id="PF03564">
    <property type="entry name" value="DUF1759"/>
    <property type="match status" value="1"/>
</dbReference>
<organism evidence="5">
    <name type="scientific">Anisakis simplex</name>
    <name type="common">Herring worm</name>
    <dbReference type="NCBI Taxonomy" id="6269"/>
    <lineage>
        <taxon>Eukaryota</taxon>
        <taxon>Metazoa</taxon>
        <taxon>Ecdysozoa</taxon>
        <taxon>Nematoda</taxon>
        <taxon>Chromadorea</taxon>
        <taxon>Rhabditida</taxon>
        <taxon>Spirurina</taxon>
        <taxon>Ascaridomorpha</taxon>
        <taxon>Ascaridoidea</taxon>
        <taxon>Anisakidae</taxon>
        <taxon>Anisakis</taxon>
        <taxon>Anisakis simplex complex</taxon>
    </lineage>
</organism>
<gene>
    <name evidence="3" type="ORF">ASIM_LOCUS2681</name>
</gene>
<dbReference type="WBParaSite" id="ASIM_0000282801-mRNA-1">
    <property type="protein sequence ID" value="ASIM_0000282801-mRNA-1"/>
    <property type="gene ID" value="ASIM_0000282801"/>
</dbReference>
<proteinExistence type="predicted"/>
<feature type="coiled-coil region" evidence="1">
    <location>
        <begin position="34"/>
        <end position="118"/>
    </location>
</feature>
<sequence length="368" mass="42567">MTSNVIRGTINRNRTRLEKLLADLPHFGGKAANIEELETRRSQLRLAIETIKKKIETMESKHQEWLHLIDRLKNEEKQAELQVYEQFMTQPGNFSEKIEEAQEAMTIMDVQLEEIQNLLNNKPNGSTPITLQTTPTFDLPKLEPLKFKGDPLKFQAFWDQFHNLIDHQHIPNAIKFTHLLNLLEGDAKSALEAIPITDDNYEEAVNILKNRFGNIQIVRRTLYGRIQNLPKCSNALDSIKQFADTLEKTCRQLRNINEDPDQTALMFTVQEKLPYNVLEEVIKNKPAEDVWTMEALQKSLKKYISVKEEVNNILGETRRTERQTPNNYSNPNLIGNRPPVNERFTSGNDSAMKRCELCGDRHFADECI</sequence>
<evidence type="ECO:0000313" key="5">
    <source>
        <dbReference type="WBParaSite" id="ASIM_0000282801-mRNA-1"/>
    </source>
</evidence>
<evidence type="ECO:0000313" key="4">
    <source>
        <dbReference type="Proteomes" id="UP000267096"/>
    </source>
</evidence>
<dbReference type="PANTHER" id="PTHR47331">
    <property type="entry name" value="PHD-TYPE DOMAIN-CONTAINING PROTEIN"/>
    <property type="match status" value="1"/>
</dbReference>
<name>A0A0M3J5J7_ANISI</name>
<reference evidence="3 4" key="2">
    <citation type="submission" date="2018-11" db="EMBL/GenBank/DDBJ databases">
        <authorList>
            <consortium name="Pathogen Informatics"/>
        </authorList>
    </citation>
    <scope>NUCLEOTIDE SEQUENCE [LARGE SCALE GENOMIC DNA]</scope>
</reference>
<evidence type="ECO:0000256" key="2">
    <source>
        <dbReference type="SAM" id="MobiDB-lite"/>
    </source>
</evidence>
<dbReference type="InterPro" id="IPR005312">
    <property type="entry name" value="DUF1759"/>
</dbReference>
<dbReference type="AlphaFoldDB" id="A0A0M3J5J7"/>
<dbReference type="EMBL" id="UYRR01003714">
    <property type="protein sequence ID" value="VDK20398.1"/>
    <property type="molecule type" value="Genomic_DNA"/>
</dbReference>
<feature type="region of interest" description="Disordered" evidence="2">
    <location>
        <begin position="316"/>
        <end position="340"/>
    </location>
</feature>
<evidence type="ECO:0000256" key="1">
    <source>
        <dbReference type="SAM" id="Coils"/>
    </source>
</evidence>